<dbReference type="SMART" id="SM01329">
    <property type="entry name" value="Iso_dh"/>
    <property type="match status" value="1"/>
</dbReference>
<name>A0AAD9UGZ9_RIDPI</name>
<evidence type="ECO:0000256" key="5">
    <source>
        <dbReference type="ARBA" id="ARBA00023128"/>
    </source>
</evidence>
<dbReference type="Gene3D" id="3.40.718.10">
    <property type="entry name" value="Isopropylmalate Dehydrogenase"/>
    <property type="match status" value="1"/>
</dbReference>
<reference evidence="7" key="1">
    <citation type="journal article" date="2023" name="Mol. Biol. Evol.">
        <title>Third-Generation Sequencing Reveals the Adaptive Role of the Epigenome in Three Deep-Sea Polychaetes.</title>
        <authorList>
            <person name="Perez M."/>
            <person name="Aroh O."/>
            <person name="Sun Y."/>
            <person name="Lan Y."/>
            <person name="Juniper S.K."/>
            <person name="Young C.R."/>
            <person name="Angers B."/>
            <person name="Qian P.Y."/>
        </authorList>
    </citation>
    <scope>NUCLEOTIDE SEQUENCE</scope>
    <source>
        <strain evidence="7">R07B-5</strain>
    </source>
</reference>
<dbReference type="GO" id="GO:0005739">
    <property type="term" value="C:mitochondrion"/>
    <property type="evidence" value="ECO:0007669"/>
    <property type="project" value="UniProtKB-SubCell"/>
</dbReference>
<evidence type="ECO:0000256" key="1">
    <source>
        <dbReference type="ARBA" id="ARBA00004173"/>
    </source>
</evidence>
<gene>
    <name evidence="7" type="ORF">NP493_114g06081</name>
</gene>
<evidence type="ECO:0000313" key="8">
    <source>
        <dbReference type="Proteomes" id="UP001209878"/>
    </source>
</evidence>
<dbReference type="AlphaFoldDB" id="A0AAD9UGZ9"/>
<keyword evidence="4" id="KW-0809">Transit peptide</keyword>
<keyword evidence="8" id="KW-1185">Reference proteome</keyword>
<dbReference type="PANTHER" id="PTHR11835:SF60">
    <property type="entry name" value="ISOCITRATE DEHYDROGENASE [NAD] SUBUNIT, MITOCHONDRIAL"/>
    <property type="match status" value="1"/>
</dbReference>
<evidence type="ECO:0000313" key="7">
    <source>
        <dbReference type="EMBL" id="KAK2189173.1"/>
    </source>
</evidence>
<dbReference type="GO" id="GO:0006099">
    <property type="term" value="P:tricarboxylic acid cycle"/>
    <property type="evidence" value="ECO:0007669"/>
    <property type="project" value="UniProtKB-KW"/>
</dbReference>
<evidence type="ECO:0000259" key="6">
    <source>
        <dbReference type="SMART" id="SM01329"/>
    </source>
</evidence>
<sequence length="327" mass="36237">MLGHVKNVFSFINAPVDFEEVKLSHSTTDAEFDNAIAAVKRNHVALKGNVDTMFDEPGFKMRNLALRTELDLFANVVWVKSFAGVQTRHRDLDIVVIRENTEGEYRQLEHEVYLQTVGGLVESLKIITEKNSTRIARYAFDFAKRNGRKKITAVHKANIMKLSDGLFLECCHKVSEEYPDIEFEGMIVDNCSMQLVSRPHQFDVMVLPNLYGNIITSIGAGLIGGAGLVSGVNLGEKYAVFETGTRTTGHELVGKNVANPTALLLASSDMLRYLGLVPHADVIKNAVRRVIDDEKLSTPDLGGNASTTDFMEKLMSNLDVRQTFSTA</sequence>
<dbReference type="Pfam" id="PF00180">
    <property type="entry name" value="Iso_dh"/>
    <property type="match status" value="1"/>
</dbReference>
<dbReference type="PANTHER" id="PTHR11835">
    <property type="entry name" value="DECARBOXYLATING DEHYDROGENASES-ISOCITRATE, ISOPROPYLMALATE, TARTRATE"/>
    <property type="match status" value="1"/>
</dbReference>
<dbReference type="EMBL" id="JAODUO010000113">
    <property type="protein sequence ID" value="KAK2189173.1"/>
    <property type="molecule type" value="Genomic_DNA"/>
</dbReference>
<proteinExistence type="inferred from homology"/>
<dbReference type="SUPFAM" id="SSF53659">
    <property type="entry name" value="Isocitrate/Isopropylmalate dehydrogenase-like"/>
    <property type="match status" value="1"/>
</dbReference>
<dbReference type="GO" id="GO:0006102">
    <property type="term" value="P:isocitrate metabolic process"/>
    <property type="evidence" value="ECO:0007669"/>
    <property type="project" value="TreeGrafter"/>
</dbReference>
<comment type="caution">
    <text evidence="7">The sequence shown here is derived from an EMBL/GenBank/DDBJ whole genome shotgun (WGS) entry which is preliminary data.</text>
</comment>
<feature type="domain" description="Isopropylmalate dehydrogenase-like" evidence="6">
    <location>
        <begin position="1"/>
        <end position="314"/>
    </location>
</feature>
<evidence type="ECO:0000256" key="3">
    <source>
        <dbReference type="ARBA" id="ARBA00022532"/>
    </source>
</evidence>
<protein>
    <recommendedName>
        <fullName evidence="6">Isopropylmalate dehydrogenase-like domain-containing protein</fullName>
    </recommendedName>
</protein>
<keyword evidence="3" id="KW-0816">Tricarboxylic acid cycle</keyword>
<organism evidence="7 8">
    <name type="scientific">Ridgeia piscesae</name>
    <name type="common">Tubeworm</name>
    <dbReference type="NCBI Taxonomy" id="27915"/>
    <lineage>
        <taxon>Eukaryota</taxon>
        <taxon>Metazoa</taxon>
        <taxon>Spiralia</taxon>
        <taxon>Lophotrochozoa</taxon>
        <taxon>Annelida</taxon>
        <taxon>Polychaeta</taxon>
        <taxon>Sedentaria</taxon>
        <taxon>Canalipalpata</taxon>
        <taxon>Sabellida</taxon>
        <taxon>Siboglinidae</taxon>
        <taxon>Ridgeia</taxon>
    </lineage>
</organism>
<comment type="subcellular location">
    <subcellularLocation>
        <location evidence="1">Mitochondrion</location>
    </subcellularLocation>
</comment>
<dbReference type="FunFam" id="3.40.718.10:FF:000001">
    <property type="entry name" value="Isocitrate dehydrogenase [NAD] subunit, mitochondrial"/>
    <property type="match status" value="1"/>
</dbReference>
<dbReference type="Proteomes" id="UP001209878">
    <property type="component" value="Unassembled WGS sequence"/>
</dbReference>
<dbReference type="InterPro" id="IPR004434">
    <property type="entry name" value="Isocitrate_DH_NAD"/>
</dbReference>
<dbReference type="InterPro" id="IPR024084">
    <property type="entry name" value="IsoPropMal-DH-like_dom"/>
</dbReference>
<accession>A0AAD9UGZ9</accession>
<dbReference type="NCBIfam" id="TIGR00175">
    <property type="entry name" value="mito_nad_idh"/>
    <property type="match status" value="1"/>
</dbReference>
<comment type="similarity">
    <text evidence="2">Belongs to the isocitrate and isopropylmalate dehydrogenases family.</text>
</comment>
<evidence type="ECO:0000256" key="2">
    <source>
        <dbReference type="ARBA" id="ARBA00007769"/>
    </source>
</evidence>
<keyword evidence="5" id="KW-0496">Mitochondrion</keyword>
<evidence type="ECO:0000256" key="4">
    <source>
        <dbReference type="ARBA" id="ARBA00022946"/>
    </source>
</evidence>